<organism evidence="7 8">
    <name type="scientific">Aspergillus nanangensis</name>
    <dbReference type="NCBI Taxonomy" id="2582783"/>
    <lineage>
        <taxon>Eukaryota</taxon>
        <taxon>Fungi</taxon>
        <taxon>Dikarya</taxon>
        <taxon>Ascomycota</taxon>
        <taxon>Pezizomycotina</taxon>
        <taxon>Eurotiomycetes</taxon>
        <taxon>Eurotiomycetidae</taxon>
        <taxon>Eurotiales</taxon>
        <taxon>Aspergillaceae</taxon>
        <taxon>Aspergillus</taxon>
        <taxon>Aspergillus subgen. Circumdati</taxon>
    </lineage>
</organism>
<keyword evidence="2" id="KW-0677">Repeat</keyword>
<dbReference type="AlphaFoldDB" id="A0AAD4GYZ2"/>
<keyword evidence="4" id="KW-0862">Zinc</keyword>
<dbReference type="SMART" id="SM00355">
    <property type="entry name" value="ZnF_C2H2"/>
    <property type="match status" value="6"/>
</dbReference>
<dbReference type="GO" id="GO:0008270">
    <property type="term" value="F:zinc ion binding"/>
    <property type="evidence" value="ECO:0007669"/>
    <property type="project" value="UniProtKB-KW"/>
</dbReference>
<keyword evidence="8" id="KW-1185">Reference proteome</keyword>
<dbReference type="PANTHER" id="PTHR24379:SF121">
    <property type="entry name" value="C2H2-TYPE DOMAIN-CONTAINING PROTEIN"/>
    <property type="match status" value="1"/>
</dbReference>
<dbReference type="EMBL" id="VCAU01000004">
    <property type="protein sequence ID" value="KAF9894431.1"/>
    <property type="molecule type" value="Genomic_DNA"/>
</dbReference>
<evidence type="ECO:0000256" key="4">
    <source>
        <dbReference type="ARBA" id="ARBA00022833"/>
    </source>
</evidence>
<keyword evidence="1" id="KW-0479">Metal-binding</keyword>
<protein>
    <recommendedName>
        <fullName evidence="6">C2H2-type domain-containing protein</fullName>
    </recommendedName>
</protein>
<evidence type="ECO:0000256" key="5">
    <source>
        <dbReference type="PROSITE-ProRule" id="PRU00042"/>
    </source>
</evidence>
<dbReference type="PROSITE" id="PS50157">
    <property type="entry name" value="ZINC_FINGER_C2H2_2"/>
    <property type="match status" value="3"/>
</dbReference>
<dbReference type="InterPro" id="IPR013087">
    <property type="entry name" value="Znf_C2H2_type"/>
</dbReference>
<accession>A0AAD4GYZ2</accession>
<evidence type="ECO:0000259" key="6">
    <source>
        <dbReference type="PROSITE" id="PS50157"/>
    </source>
</evidence>
<dbReference type="PROSITE" id="PS00028">
    <property type="entry name" value="ZINC_FINGER_C2H2_1"/>
    <property type="match status" value="1"/>
</dbReference>
<evidence type="ECO:0000313" key="7">
    <source>
        <dbReference type="EMBL" id="KAF9894431.1"/>
    </source>
</evidence>
<dbReference type="PANTHER" id="PTHR24379">
    <property type="entry name" value="KRAB AND ZINC FINGER DOMAIN-CONTAINING"/>
    <property type="match status" value="1"/>
</dbReference>
<name>A0AAD4GYZ2_ASPNN</name>
<dbReference type="Pfam" id="PF00096">
    <property type="entry name" value="zf-C2H2"/>
    <property type="match status" value="1"/>
</dbReference>
<reference evidence="7" key="2">
    <citation type="submission" date="2020-02" db="EMBL/GenBank/DDBJ databases">
        <authorList>
            <person name="Gilchrist C.L.M."/>
            <person name="Chooi Y.-H."/>
        </authorList>
    </citation>
    <scope>NUCLEOTIDE SEQUENCE</scope>
    <source>
        <strain evidence="7">MST-FP2251</strain>
    </source>
</reference>
<evidence type="ECO:0000256" key="3">
    <source>
        <dbReference type="ARBA" id="ARBA00022771"/>
    </source>
</evidence>
<sequence length="241" mass="27877">MGLGRYLTYDGEDYECLLCERYFGSKYALYAHCRDTSRHEWCERCSRVFVSTASKNAHLQQSASHNVCDVCSDDFETFKKLDDHKINAHHFCPACNLYHHYARELQDHNVALHHLCVRCGRFFSNENCLQMHRKKHQPRDLKCYGCNRSLKSFSGMLLHLESGGCKSKVTEEDIDEIAREFHKSGSYIRGSSDDGWQYKCPMCKKAFSTLSALYQHAEDSPRCAGQDCLTELEIFIACRLE</sequence>
<proteinExistence type="predicted"/>
<comment type="caution">
    <text evidence="7">The sequence shown here is derived from an EMBL/GenBank/DDBJ whole genome shotgun (WGS) entry which is preliminary data.</text>
</comment>
<evidence type="ECO:0000313" key="8">
    <source>
        <dbReference type="Proteomes" id="UP001194746"/>
    </source>
</evidence>
<keyword evidence="3 5" id="KW-0863">Zinc-finger</keyword>
<feature type="domain" description="C2H2-type" evidence="6">
    <location>
        <begin position="114"/>
        <end position="141"/>
    </location>
</feature>
<feature type="domain" description="C2H2-type" evidence="6">
    <location>
        <begin position="14"/>
        <end position="39"/>
    </location>
</feature>
<feature type="domain" description="C2H2-type" evidence="6">
    <location>
        <begin position="198"/>
        <end position="216"/>
    </location>
</feature>
<evidence type="ECO:0000256" key="2">
    <source>
        <dbReference type="ARBA" id="ARBA00022737"/>
    </source>
</evidence>
<gene>
    <name evidence="7" type="ORF">FE257_007934</name>
</gene>
<evidence type="ECO:0000256" key="1">
    <source>
        <dbReference type="ARBA" id="ARBA00022723"/>
    </source>
</evidence>
<dbReference type="Proteomes" id="UP001194746">
    <property type="component" value="Unassembled WGS sequence"/>
</dbReference>
<reference evidence="7" key="1">
    <citation type="journal article" date="2019" name="Beilstein J. Org. Chem.">
        <title>Nanangenines: drimane sesquiterpenoids as the dominant metabolite cohort of a novel Australian fungus, Aspergillus nanangensis.</title>
        <authorList>
            <person name="Lacey H.J."/>
            <person name="Gilchrist C.L.M."/>
            <person name="Crombie A."/>
            <person name="Kalaitzis J.A."/>
            <person name="Vuong D."/>
            <person name="Rutledge P.J."/>
            <person name="Turner P."/>
            <person name="Pitt J.I."/>
            <person name="Lacey E."/>
            <person name="Chooi Y.H."/>
            <person name="Piggott A.M."/>
        </authorList>
    </citation>
    <scope>NUCLEOTIDE SEQUENCE</scope>
    <source>
        <strain evidence="7">MST-FP2251</strain>
    </source>
</reference>